<dbReference type="Proteomes" id="UP000000724">
    <property type="component" value="Contig Pc00c13"/>
</dbReference>
<dbReference type="FunFam" id="1.10.472.80:FF:000038">
    <property type="entry name" value="TBC1 domain family member 5"/>
    <property type="match status" value="1"/>
</dbReference>
<evidence type="ECO:0000256" key="2">
    <source>
        <dbReference type="SAM" id="Coils"/>
    </source>
</evidence>
<protein>
    <submittedName>
        <fullName evidence="5">Pc13g01420 protein</fullName>
    </submittedName>
</protein>
<dbReference type="EMBL" id="AM920428">
    <property type="protein sequence ID" value="CAP91211.1"/>
    <property type="molecule type" value="Genomic_DNA"/>
</dbReference>
<dbReference type="PROSITE" id="PS50086">
    <property type="entry name" value="TBC_RABGAP"/>
    <property type="match status" value="1"/>
</dbReference>
<dbReference type="SUPFAM" id="SSF47923">
    <property type="entry name" value="Ypt/Rab-GAP domain of gyp1p"/>
    <property type="match status" value="2"/>
</dbReference>
<dbReference type="HOGENOM" id="CLU_019939_0_0_1"/>
<dbReference type="PANTHER" id="PTHR22957">
    <property type="entry name" value="TBC1 DOMAIN FAMILY MEMBER GTPASE-ACTIVATING PROTEIN"/>
    <property type="match status" value="1"/>
</dbReference>
<dbReference type="OMA" id="SPWQTLR"/>
<gene>
    <name evidence="5" type="ORF">Pc13g01420</name>
    <name evidence="5" type="ORF">PCH_Pc13g01420</name>
</gene>
<feature type="domain" description="Rab-GAP TBC" evidence="4">
    <location>
        <begin position="36"/>
        <end position="300"/>
    </location>
</feature>
<dbReference type="Gene3D" id="1.10.8.270">
    <property type="entry name" value="putative rabgap domain of human tbc1 domain family member 14 like domains"/>
    <property type="match status" value="1"/>
</dbReference>
<name>B6H1Q7_PENRW</name>
<keyword evidence="1" id="KW-0343">GTPase activation</keyword>
<feature type="coiled-coil region" evidence="2">
    <location>
        <begin position="509"/>
        <end position="536"/>
    </location>
</feature>
<reference evidence="5 6" key="1">
    <citation type="journal article" date="2008" name="Nat. Biotechnol.">
        <title>Genome sequencing and analysis of the filamentous fungus Penicillium chrysogenum.</title>
        <authorList>
            <person name="van den Berg M.A."/>
            <person name="Albang R."/>
            <person name="Albermann K."/>
            <person name="Badger J.H."/>
            <person name="Daran J.-M."/>
            <person name="Driessen A.J.M."/>
            <person name="Garcia-Estrada C."/>
            <person name="Fedorova N.D."/>
            <person name="Harris D.M."/>
            <person name="Heijne W.H.M."/>
            <person name="Joardar V.S."/>
            <person name="Kiel J.A.K.W."/>
            <person name="Kovalchuk A."/>
            <person name="Martin J.F."/>
            <person name="Nierman W.C."/>
            <person name="Nijland J.G."/>
            <person name="Pronk J.T."/>
            <person name="Roubos J.A."/>
            <person name="van der Klei I.J."/>
            <person name="van Peij N.N.M.E."/>
            <person name="Veenhuis M."/>
            <person name="von Doehren H."/>
            <person name="Wagner C."/>
            <person name="Wortman J.R."/>
            <person name="Bovenberg R.A.L."/>
        </authorList>
    </citation>
    <scope>NUCLEOTIDE SEQUENCE [LARGE SCALE GENOMIC DNA]</scope>
    <source>
        <strain evidence="6">ATCC 28089 / DSM 1075 / NRRL 1951 / Wisconsin 54-1255</strain>
    </source>
</reference>
<dbReference type="GO" id="GO:0005096">
    <property type="term" value="F:GTPase activator activity"/>
    <property type="evidence" value="ECO:0007669"/>
    <property type="project" value="UniProtKB-KW"/>
</dbReference>
<evidence type="ECO:0000259" key="4">
    <source>
        <dbReference type="PROSITE" id="PS50086"/>
    </source>
</evidence>
<dbReference type="PANTHER" id="PTHR22957:SF337">
    <property type="entry name" value="TBC1 DOMAIN FAMILY MEMBER 5"/>
    <property type="match status" value="1"/>
</dbReference>
<dbReference type="Pfam" id="PF00566">
    <property type="entry name" value="RabGAP-TBC"/>
    <property type="match status" value="1"/>
</dbReference>
<evidence type="ECO:0000256" key="3">
    <source>
        <dbReference type="SAM" id="MobiDB-lite"/>
    </source>
</evidence>
<feature type="compositionally biased region" description="Polar residues" evidence="3">
    <location>
        <begin position="421"/>
        <end position="437"/>
    </location>
</feature>
<keyword evidence="6" id="KW-1185">Reference proteome</keyword>
<evidence type="ECO:0000313" key="6">
    <source>
        <dbReference type="Proteomes" id="UP000000724"/>
    </source>
</evidence>
<evidence type="ECO:0000256" key="1">
    <source>
        <dbReference type="ARBA" id="ARBA00022468"/>
    </source>
</evidence>
<dbReference type="BioCyc" id="PCHR:PC13G01420-MONOMER"/>
<dbReference type="eggNOG" id="KOG1091">
    <property type="taxonomic scope" value="Eukaryota"/>
</dbReference>
<dbReference type="InterPro" id="IPR035969">
    <property type="entry name" value="Rab-GAP_TBC_sf"/>
</dbReference>
<dbReference type="STRING" id="500485.B6H1Q7"/>
<keyword evidence="2" id="KW-0175">Coiled coil</keyword>
<organism evidence="5 6">
    <name type="scientific">Penicillium rubens (strain ATCC 28089 / DSM 1075 / NRRL 1951 / Wisconsin 54-1255)</name>
    <name type="common">Penicillium chrysogenum</name>
    <dbReference type="NCBI Taxonomy" id="500485"/>
    <lineage>
        <taxon>Eukaryota</taxon>
        <taxon>Fungi</taxon>
        <taxon>Dikarya</taxon>
        <taxon>Ascomycota</taxon>
        <taxon>Pezizomycotina</taxon>
        <taxon>Eurotiomycetes</taxon>
        <taxon>Eurotiomycetidae</taxon>
        <taxon>Eurotiales</taxon>
        <taxon>Aspergillaceae</taxon>
        <taxon>Penicillium</taxon>
        <taxon>Penicillium chrysogenum species complex</taxon>
    </lineage>
</organism>
<sequence>MRTIEETRKRWDILFSDNDTPSDLRAALQSEHGGNLCNDGLRSVCWKAFLLFDGLDKSEWAPKLDESRDAYRALRDHFLKYIEHPDDLESTVDPLADDEQSPWQTLRHDETLRAEILQDVDRCLQENFFFQEPDTKSKLTDILFVYSKLNPDVGYRQGMHELLAPILWAVDRDSVKPNLEDLDANKDKSEGLMRKLLDAQFVEHDAFTLFLSVMQTARIYYEHGETRSANGQMDVIPIVDRCHYLHKEALTIIDHELAEHLEAVDVLPQIFLTRWMRLLFGREVPFDDVLTMWDLLFAHGLRSDLVDFTCIAMLLRIRWQCWSACSIFHRIFIADMHHLVLTADYTTALTLLLRYPSPQPHTTQSFVHDALYLEQNPTADRGSFIISKYSGRPPDAKFRQQPSTRPTRKAFLWEDFKKRSGSNSPTGSPARNSPNSLESLFQDVSQGIQRRTETWGVAKAVRGAVTEARKNMQTMNFDPNMRPVSSRPISAASASDIQSKAPMASTVASARLETKINLLEKRNQALATMLREALDDLGSQLANIKDLGSDTNSAVKQALVKAESVQVCLGDSSIPVDPPLDPRVDGELNQLDELQETVTSTMGKEDDNVVANEGQSRTINPVKADTTGPKAESGTNPTLDTASRTNSDRKESARAIRSRPTVRPSMTDSGFSWMLGGGRNLSGFVSSTSPPPEQTRHLDQTRGKPKPNALFGLSGDDNLGPDSEHSELALYSLRGSRDPLSGTGPL</sequence>
<dbReference type="InterPro" id="IPR000195">
    <property type="entry name" value="Rab-GAP-TBC_dom"/>
</dbReference>
<accession>B6H1Q7</accession>
<evidence type="ECO:0000313" key="5">
    <source>
        <dbReference type="EMBL" id="CAP91211.1"/>
    </source>
</evidence>
<dbReference type="OrthoDB" id="27140at2759"/>
<dbReference type="VEuPathDB" id="FungiDB:PCH_Pc13g01420"/>
<proteinExistence type="predicted"/>
<feature type="region of interest" description="Disordered" evidence="3">
    <location>
        <begin position="615"/>
        <end position="746"/>
    </location>
</feature>
<feature type="compositionally biased region" description="Polar residues" evidence="3">
    <location>
        <begin position="633"/>
        <end position="645"/>
    </location>
</feature>
<feature type="region of interest" description="Disordered" evidence="3">
    <location>
        <begin position="415"/>
        <end position="437"/>
    </location>
</feature>
<dbReference type="FunFam" id="1.10.8.270:FF:000031">
    <property type="entry name" value="TBC1 domain family member 5"/>
    <property type="match status" value="1"/>
</dbReference>
<dbReference type="AlphaFoldDB" id="B6H1Q7"/>
<dbReference type="SMART" id="SM00164">
    <property type="entry name" value="TBC"/>
    <property type="match status" value="1"/>
</dbReference>
<dbReference type="Gene3D" id="1.10.472.80">
    <property type="entry name" value="Ypt/Rab-GAP domain of gyp1p, domain 3"/>
    <property type="match status" value="1"/>
</dbReference>